<proteinExistence type="predicted"/>
<dbReference type="GO" id="GO:0005096">
    <property type="term" value="F:GTPase activator activity"/>
    <property type="evidence" value="ECO:0007669"/>
    <property type="project" value="TreeGrafter"/>
</dbReference>
<feature type="compositionally biased region" description="Polar residues" evidence="1">
    <location>
        <begin position="515"/>
        <end position="525"/>
    </location>
</feature>
<dbReference type="Proteomes" id="UP000054821">
    <property type="component" value="Unassembled WGS sequence"/>
</dbReference>
<gene>
    <name evidence="3" type="ORF">TGAM01_v206518</name>
</gene>
<dbReference type="GO" id="GO:0005737">
    <property type="term" value="C:cytoplasm"/>
    <property type="evidence" value="ECO:0007669"/>
    <property type="project" value="TreeGrafter"/>
</dbReference>
<dbReference type="InterPro" id="IPR000198">
    <property type="entry name" value="RhoGAP_dom"/>
</dbReference>
<dbReference type="CDD" id="cd00159">
    <property type="entry name" value="RhoGAP"/>
    <property type="match status" value="1"/>
</dbReference>
<dbReference type="SUPFAM" id="SSF48350">
    <property type="entry name" value="GTPase activation domain, GAP"/>
    <property type="match status" value="1"/>
</dbReference>
<dbReference type="InterPro" id="IPR008936">
    <property type="entry name" value="Rho_GTPase_activation_prot"/>
</dbReference>
<feature type="region of interest" description="Disordered" evidence="1">
    <location>
        <begin position="677"/>
        <end position="696"/>
    </location>
</feature>
<sequence>MDPQFPPSASQPLCRSYSSQREMMRRASLRQALQQPAPISEARAIPLDPEAQALLGINPWPSGRTWTPATETPDFLNENNQDEAQAAFGEEYSNLAEGNGLPLLVVGDTVLIHLEIPEPQQPGLLHRIFSGSSRPDTASRGLNRRSIADLAYDRRYKPDVYTPIDLASLELLTSKSLLRLHPDYAPFPLAIPMCLRACAQAIAEKANTRGIFRVSGSERVVEEFSRYYDPHSTHQATVLGTVRANTLPAHITHTIHDVASTFKRFLSRLPGGVLASPTLFNAFVAIHEKLDGPSELPSAYRTWLRARLVALAIDSIKSKSIRHVICAVFGLLNMIGRITELSPEESVDGRPLHPDQQFLDYKGLGVCIGPLLTNDPPLKPVQPTSGRLPLSWSSKLLRRRTQMAIDDDKARDAEAREAIVKRAMVAAAVAEMLITHWRDVVHQLKDLNRQARHGAATLHLEYSEMPPLSSDPDIGNPLVDSDVSPEVDSVDSQETLFLATPAAGNGQRAARGGLKTTSLSRQLTRSGAIRRQSGRTSRTSSRSFTETTEPPAGDASDGLTQSVSMDAIPARGSSRYTVHFGVSEMPPADETESTKIGSNQRPLADKSLIIVRERLVEEPDREIIRPPLPARLRGKGKAIKDSLLTHASEMFDCGIQQPRNSFDGSSTLPLQRHATITRPYSPFPPRFPNGETAADDDLSITDMQPRYLIDFARNRVPIVFEQENNEAGASKSTSRGTAPTDGAAYVERHEHVEPASFFLQNRPQKTLRPDKVLQSHSDIKDEVEAKYGSYPTTWTIALQTEDAEHLSGSNSSKQGGTFIDVSEKGTQTNMMEDESTSLSVSAPTQDGYMDHSAVTESELVSRPDGSSTKAENGSMTGDEKESARMILLEAEIQQLKESDIPALHQQLRDASGNLNKWKERALAAERRARLFQKFTTRVRHLYGSLLTESSRQSGDDELAVKEESDAQGSYLIHGVRFERALEAIERGTQATGDHESTDLGDGDAIAVKIFQSLYPRMHARNGSPGGSPSGGSMATATGDALLLQQSMDGVASPRDDEETLKLRLGMVELWMVVQELLQMEEEEASSTSSSSSSSSSLAFQQSSDLTQNERSSTDAFFL</sequence>
<evidence type="ECO:0000313" key="3">
    <source>
        <dbReference type="EMBL" id="PON24588.1"/>
    </source>
</evidence>
<feature type="compositionally biased region" description="Polar residues" evidence="1">
    <location>
        <begin position="7"/>
        <end position="21"/>
    </location>
</feature>
<keyword evidence="4" id="KW-1185">Reference proteome</keyword>
<protein>
    <recommendedName>
        <fullName evidence="2">Rho-GAP domain-containing protein</fullName>
    </recommendedName>
</protein>
<dbReference type="GeneID" id="29981797"/>
<feature type="compositionally biased region" description="Low complexity" evidence="1">
    <location>
        <begin position="1085"/>
        <end position="1096"/>
    </location>
</feature>
<feature type="compositionally biased region" description="Polar residues" evidence="1">
    <location>
        <begin position="864"/>
        <end position="875"/>
    </location>
</feature>
<dbReference type="PROSITE" id="PS50238">
    <property type="entry name" value="RHOGAP"/>
    <property type="match status" value="1"/>
</dbReference>
<feature type="region of interest" description="Disordered" evidence="1">
    <location>
        <begin position="722"/>
        <end position="741"/>
    </location>
</feature>
<feature type="region of interest" description="Disordered" evidence="1">
    <location>
        <begin position="1081"/>
        <end position="1118"/>
    </location>
</feature>
<dbReference type="EMBL" id="JPDN02000022">
    <property type="protein sequence ID" value="PON24588.1"/>
    <property type="molecule type" value="Genomic_DNA"/>
</dbReference>
<evidence type="ECO:0000313" key="4">
    <source>
        <dbReference type="Proteomes" id="UP000054821"/>
    </source>
</evidence>
<reference evidence="3 4" key="1">
    <citation type="journal article" date="2016" name="Genome Announc.">
        <title>Draft Whole-Genome Sequence of Trichoderma gamsii T6085, a Promising Biocontrol Agent of Fusarium Head Blight on Wheat.</title>
        <authorList>
            <person name="Baroncelli R."/>
            <person name="Zapparata A."/>
            <person name="Piaggeschi G."/>
            <person name="Sarrocco S."/>
            <person name="Vannacci G."/>
        </authorList>
    </citation>
    <scope>NUCLEOTIDE SEQUENCE [LARGE SCALE GENOMIC DNA]</scope>
    <source>
        <strain evidence="3 4">T6085</strain>
    </source>
</reference>
<dbReference type="GO" id="GO:0007264">
    <property type="term" value="P:small GTPase-mediated signal transduction"/>
    <property type="evidence" value="ECO:0007669"/>
    <property type="project" value="TreeGrafter"/>
</dbReference>
<dbReference type="STRING" id="398673.A0A2P4ZJY0"/>
<comment type="caution">
    <text evidence="3">The sequence shown here is derived from an EMBL/GenBank/DDBJ whole genome shotgun (WGS) entry which is preliminary data.</text>
</comment>
<dbReference type="Pfam" id="PF00620">
    <property type="entry name" value="RhoGAP"/>
    <property type="match status" value="1"/>
</dbReference>
<feature type="region of interest" description="Disordered" evidence="1">
    <location>
        <begin position="1"/>
        <end position="21"/>
    </location>
</feature>
<evidence type="ECO:0000259" key="2">
    <source>
        <dbReference type="PROSITE" id="PS50238"/>
    </source>
</evidence>
<dbReference type="AlphaFoldDB" id="A0A2P4ZJY0"/>
<feature type="compositionally biased region" description="Polar residues" evidence="1">
    <location>
        <begin position="725"/>
        <end position="737"/>
    </location>
</feature>
<dbReference type="PANTHER" id="PTHR45808">
    <property type="entry name" value="RHO GTPASE-ACTIVATING PROTEIN 68F"/>
    <property type="match status" value="1"/>
</dbReference>
<feature type="region of interest" description="Disordered" evidence="1">
    <location>
        <begin position="855"/>
        <end position="880"/>
    </location>
</feature>
<feature type="domain" description="Rho-GAP" evidence="2">
    <location>
        <begin position="167"/>
        <end position="441"/>
    </location>
</feature>
<dbReference type="SMART" id="SM00324">
    <property type="entry name" value="RhoGAP"/>
    <property type="match status" value="1"/>
</dbReference>
<accession>A0A2P4ZJY0</accession>
<feature type="compositionally biased region" description="Polar residues" evidence="1">
    <location>
        <begin position="1097"/>
        <end position="1118"/>
    </location>
</feature>
<dbReference type="PANTHER" id="PTHR45808:SF2">
    <property type="entry name" value="RHO GTPASE-ACTIVATING PROTEIN 68F"/>
    <property type="match status" value="1"/>
</dbReference>
<dbReference type="Gene3D" id="1.10.555.10">
    <property type="entry name" value="Rho GTPase activation protein"/>
    <property type="match status" value="1"/>
</dbReference>
<feature type="compositionally biased region" description="Low complexity" evidence="1">
    <location>
        <begin position="502"/>
        <end position="513"/>
    </location>
</feature>
<organism evidence="3 4">
    <name type="scientific">Trichoderma gamsii</name>
    <dbReference type="NCBI Taxonomy" id="398673"/>
    <lineage>
        <taxon>Eukaryota</taxon>
        <taxon>Fungi</taxon>
        <taxon>Dikarya</taxon>
        <taxon>Ascomycota</taxon>
        <taxon>Pezizomycotina</taxon>
        <taxon>Sordariomycetes</taxon>
        <taxon>Hypocreomycetidae</taxon>
        <taxon>Hypocreales</taxon>
        <taxon>Hypocreaceae</taxon>
        <taxon>Trichoderma</taxon>
    </lineage>
</organism>
<evidence type="ECO:0000256" key="1">
    <source>
        <dbReference type="SAM" id="MobiDB-lite"/>
    </source>
</evidence>
<feature type="region of interest" description="Disordered" evidence="1">
    <location>
        <begin position="466"/>
        <end position="561"/>
    </location>
</feature>
<dbReference type="RefSeq" id="XP_018665029.1">
    <property type="nucleotide sequence ID" value="XM_018801714.1"/>
</dbReference>
<name>A0A2P4ZJY0_9HYPO</name>
<feature type="compositionally biased region" description="Low complexity" evidence="1">
    <location>
        <begin position="530"/>
        <end position="548"/>
    </location>
</feature>